<dbReference type="InterPro" id="IPR024925">
    <property type="entry name" value="Malonyl_CoA-ACP_transAc"/>
</dbReference>
<comment type="similarity">
    <text evidence="6">Belongs to the fabD family.</text>
</comment>
<dbReference type="SMART" id="SM00827">
    <property type="entry name" value="PKS_AT"/>
    <property type="match status" value="1"/>
</dbReference>
<dbReference type="EMBL" id="AP024563">
    <property type="protein sequence ID" value="BCU07491.1"/>
    <property type="molecule type" value="Genomic_DNA"/>
</dbReference>
<evidence type="ECO:0000259" key="7">
    <source>
        <dbReference type="SMART" id="SM00827"/>
    </source>
</evidence>
<dbReference type="RefSeq" id="WP_213378591.1">
    <property type="nucleotide sequence ID" value="NZ_AP024563.1"/>
</dbReference>
<comment type="catalytic activity">
    <reaction evidence="5 6">
        <text>holo-[ACP] + malonyl-CoA = malonyl-[ACP] + CoA</text>
        <dbReference type="Rhea" id="RHEA:41792"/>
        <dbReference type="Rhea" id="RHEA-COMP:9623"/>
        <dbReference type="Rhea" id="RHEA-COMP:9685"/>
        <dbReference type="ChEBI" id="CHEBI:57287"/>
        <dbReference type="ChEBI" id="CHEBI:57384"/>
        <dbReference type="ChEBI" id="CHEBI:64479"/>
        <dbReference type="ChEBI" id="CHEBI:78449"/>
        <dbReference type="EC" id="2.3.1.39"/>
    </reaction>
</comment>
<dbReference type="EC" id="2.3.1.39" evidence="1 6"/>
<proteinExistence type="inferred from homology"/>
<evidence type="ECO:0000256" key="4">
    <source>
        <dbReference type="ARBA" id="ARBA00023315"/>
    </source>
</evidence>
<dbReference type="InterPro" id="IPR014043">
    <property type="entry name" value="Acyl_transferase_dom"/>
</dbReference>
<evidence type="ECO:0000256" key="1">
    <source>
        <dbReference type="ARBA" id="ARBA00013258"/>
    </source>
</evidence>
<dbReference type="InterPro" id="IPR050858">
    <property type="entry name" value="Mal-CoA-ACP_Trans/PKS_FabD"/>
</dbReference>
<dbReference type="InterPro" id="IPR001227">
    <property type="entry name" value="Ac_transferase_dom_sf"/>
</dbReference>
<dbReference type="NCBIfam" id="TIGR00128">
    <property type="entry name" value="fabD"/>
    <property type="match status" value="1"/>
</dbReference>
<dbReference type="InterPro" id="IPR016035">
    <property type="entry name" value="Acyl_Trfase/lysoPLipase"/>
</dbReference>
<accession>A0ABN6GC22</accession>
<evidence type="ECO:0000256" key="5">
    <source>
        <dbReference type="ARBA" id="ARBA00048462"/>
    </source>
</evidence>
<gene>
    <name evidence="8" type="ORF">Atep_21680</name>
</gene>
<dbReference type="PIRSF" id="PIRSF000446">
    <property type="entry name" value="Mct"/>
    <property type="match status" value="1"/>
</dbReference>
<reference evidence="8 9" key="1">
    <citation type="submission" date="2021-04" db="EMBL/GenBank/DDBJ databases">
        <title>Complete genome sequencing of Allochromatium tepidum strain NZ.</title>
        <authorList>
            <person name="Tsukatani Y."/>
            <person name="Mori H."/>
        </authorList>
    </citation>
    <scope>NUCLEOTIDE SEQUENCE [LARGE SCALE GENOMIC DNA]</scope>
    <source>
        <strain evidence="8 9">NZ</strain>
    </source>
</reference>
<dbReference type="Gene3D" id="3.40.366.10">
    <property type="entry name" value="Malonyl-Coenzyme A Acyl Carrier Protein, domain 2"/>
    <property type="match status" value="1"/>
</dbReference>
<evidence type="ECO:0000256" key="3">
    <source>
        <dbReference type="ARBA" id="ARBA00022679"/>
    </source>
</evidence>
<dbReference type="InterPro" id="IPR004410">
    <property type="entry name" value="Malonyl_CoA-ACP_transAc_FabD"/>
</dbReference>
<dbReference type="PANTHER" id="PTHR42681:SF1">
    <property type="entry name" value="MALONYL-COA-ACYL CARRIER PROTEIN TRANSACYLASE, MITOCHONDRIAL"/>
    <property type="match status" value="1"/>
</dbReference>
<dbReference type="InterPro" id="IPR016036">
    <property type="entry name" value="Malonyl_transacylase_ACP-bd"/>
</dbReference>
<dbReference type="Pfam" id="PF00698">
    <property type="entry name" value="Acyl_transf_1"/>
    <property type="match status" value="1"/>
</dbReference>
<keyword evidence="9" id="KW-1185">Reference proteome</keyword>
<evidence type="ECO:0000256" key="2">
    <source>
        <dbReference type="ARBA" id="ARBA00018953"/>
    </source>
</evidence>
<name>A0ABN6GC22_9GAMM</name>
<dbReference type="Gene3D" id="3.30.70.250">
    <property type="entry name" value="Malonyl-CoA ACP transacylase, ACP-binding"/>
    <property type="match status" value="1"/>
</dbReference>
<dbReference type="SUPFAM" id="SSF52151">
    <property type="entry name" value="FabD/lysophospholipase-like"/>
    <property type="match status" value="1"/>
</dbReference>
<evidence type="ECO:0000256" key="6">
    <source>
        <dbReference type="PIRNR" id="PIRNR000446"/>
    </source>
</evidence>
<evidence type="ECO:0000313" key="8">
    <source>
        <dbReference type="EMBL" id="BCU07491.1"/>
    </source>
</evidence>
<feature type="domain" description="Malonyl-CoA:ACP transacylase (MAT)" evidence="7">
    <location>
        <begin position="8"/>
        <end position="303"/>
    </location>
</feature>
<organism evidence="8 9">
    <name type="scientific">Allochromatium tepidum</name>
    <dbReference type="NCBI Taxonomy" id="553982"/>
    <lineage>
        <taxon>Bacteria</taxon>
        <taxon>Pseudomonadati</taxon>
        <taxon>Pseudomonadota</taxon>
        <taxon>Gammaproteobacteria</taxon>
        <taxon>Chromatiales</taxon>
        <taxon>Chromatiaceae</taxon>
        <taxon>Allochromatium</taxon>
    </lineage>
</organism>
<dbReference type="SUPFAM" id="SSF55048">
    <property type="entry name" value="Probable ACP-binding domain of malonyl-CoA ACP transacylase"/>
    <property type="match status" value="1"/>
</dbReference>
<protein>
    <recommendedName>
        <fullName evidence="2 6">Malonyl CoA-acyl carrier protein transacylase</fullName>
        <ecNumber evidence="1 6">2.3.1.39</ecNumber>
    </recommendedName>
</protein>
<sequence length="314" mass="32405">MTQQLAVFFPGQGSQAVGMLDALAESHPSVKHTFEEASDALGRDLWSLVGQGPKEDLDRTENTQPAMLAAGVAVWRVWQQSGGRPATMMAGHSLGEYAALVAAGALGFADGIRLAADRARFMQEAVPAGEGAMAAVLGLEDAQVVALCAEQAQGEVLSAVNFNSPGQVVIAGSAAAVARAIDAAKAAGAKRALPLPVSVPSHCALMRPAADRLAERLADVALAVPGVPVIHNVNVAPAEDVESLRRLLVEQLYSPVRWVETVASVAAQGVTTALECGPGKVLTGLNKRIADNLTTLPVFDPKTLEAALEATSNA</sequence>
<dbReference type="Proteomes" id="UP000680679">
    <property type="component" value="Chromosome"/>
</dbReference>
<keyword evidence="4 6" id="KW-0012">Acyltransferase</keyword>
<dbReference type="PANTHER" id="PTHR42681">
    <property type="entry name" value="MALONYL-COA-ACYL CARRIER PROTEIN TRANSACYLASE, MITOCHONDRIAL"/>
    <property type="match status" value="1"/>
</dbReference>
<evidence type="ECO:0000313" key="9">
    <source>
        <dbReference type="Proteomes" id="UP000680679"/>
    </source>
</evidence>
<keyword evidence="3 6" id="KW-0808">Transferase</keyword>